<evidence type="ECO:0000256" key="7">
    <source>
        <dbReference type="ARBA" id="ARBA00022679"/>
    </source>
</evidence>
<keyword evidence="8" id="KW-0949">S-adenosyl-L-methionine</keyword>
<dbReference type="PANTHER" id="PTHR11579:SF0">
    <property type="entry name" value="PROTEIN-L-ISOASPARTATE(D-ASPARTATE) O-METHYLTRANSFERASE"/>
    <property type="match status" value="1"/>
</dbReference>
<keyword evidence="6" id="KW-0489">Methyltransferase</keyword>
<dbReference type="GO" id="GO:0005737">
    <property type="term" value="C:cytoplasm"/>
    <property type="evidence" value="ECO:0007669"/>
    <property type="project" value="UniProtKB-SubCell"/>
</dbReference>
<dbReference type="EC" id="2.1.1.77" evidence="3"/>
<evidence type="ECO:0000256" key="2">
    <source>
        <dbReference type="ARBA" id="ARBA00005369"/>
    </source>
</evidence>
<dbReference type="AlphaFoldDB" id="A0A1F5WQF0"/>
<evidence type="ECO:0000313" key="12">
    <source>
        <dbReference type="EMBL" id="OGF77892.1"/>
    </source>
</evidence>
<dbReference type="EMBL" id="MFHT01000010">
    <property type="protein sequence ID" value="OGF77892.1"/>
    <property type="molecule type" value="Genomic_DNA"/>
</dbReference>
<gene>
    <name evidence="12" type="ORF">A3F23_02580</name>
</gene>
<comment type="subcellular location">
    <subcellularLocation>
        <location evidence="1">Cytoplasm</location>
    </subcellularLocation>
</comment>
<name>A0A1F5WQF0_9BACT</name>
<proteinExistence type="inferred from homology"/>
<dbReference type="SUPFAM" id="SSF53335">
    <property type="entry name" value="S-adenosyl-L-methionine-dependent methyltransferases"/>
    <property type="match status" value="1"/>
</dbReference>
<dbReference type="PANTHER" id="PTHR11579">
    <property type="entry name" value="PROTEIN-L-ISOASPARTATE O-METHYLTRANSFERASE"/>
    <property type="match status" value="1"/>
</dbReference>
<dbReference type="GO" id="GO:0032259">
    <property type="term" value="P:methylation"/>
    <property type="evidence" value="ECO:0007669"/>
    <property type="project" value="UniProtKB-KW"/>
</dbReference>
<evidence type="ECO:0000256" key="4">
    <source>
        <dbReference type="ARBA" id="ARBA00013346"/>
    </source>
</evidence>
<dbReference type="Gene3D" id="3.40.50.150">
    <property type="entry name" value="Vaccinia Virus protein VP39"/>
    <property type="match status" value="1"/>
</dbReference>
<evidence type="ECO:0000256" key="11">
    <source>
        <dbReference type="ARBA" id="ARBA00031350"/>
    </source>
</evidence>
<evidence type="ECO:0000313" key="13">
    <source>
        <dbReference type="Proteomes" id="UP000177723"/>
    </source>
</evidence>
<comment type="similarity">
    <text evidence="2">Belongs to the methyltransferase superfamily. L-isoaspartyl/D-aspartyl protein methyltransferase family.</text>
</comment>
<dbReference type="Pfam" id="PF01135">
    <property type="entry name" value="PCMT"/>
    <property type="match status" value="1"/>
</dbReference>
<protein>
    <recommendedName>
        <fullName evidence="4">Protein-L-isoaspartate O-methyltransferase</fullName>
        <ecNumber evidence="3">2.1.1.77</ecNumber>
    </recommendedName>
    <alternativeName>
        <fullName evidence="11">L-isoaspartyl protein carboxyl methyltransferase</fullName>
    </alternativeName>
    <alternativeName>
        <fullName evidence="9">Protein L-isoaspartyl methyltransferase</fullName>
    </alternativeName>
    <alternativeName>
        <fullName evidence="10">Protein-beta-aspartate methyltransferase</fullName>
    </alternativeName>
</protein>
<comment type="caution">
    <text evidence="12">The sequence shown here is derived from an EMBL/GenBank/DDBJ whole genome shotgun (WGS) entry which is preliminary data.</text>
</comment>
<evidence type="ECO:0000256" key="6">
    <source>
        <dbReference type="ARBA" id="ARBA00022603"/>
    </source>
</evidence>
<dbReference type="InterPro" id="IPR000682">
    <property type="entry name" value="PCMT"/>
</dbReference>
<evidence type="ECO:0000256" key="9">
    <source>
        <dbReference type="ARBA" id="ARBA00030757"/>
    </source>
</evidence>
<reference evidence="12 13" key="1">
    <citation type="journal article" date="2016" name="Nat. Commun.">
        <title>Thousands of microbial genomes shed light on interconnected biogeochemical processes in an aquifer system.</title>
        <authorList>
            <person name="Anantharaman K."/>
            <person name="Brown C.T."/>
            <person name="Hug L.A."/>
            <person name="Sharon I."/>
            <person name="Castelle C.J."/>
            <person name="Probst A.J."/>
            <person name="Thomas B.C."/>
            <person name="Singh A."/>
            <person name="Wilkins M.J."/>
            <person name="Karaoz U."/>
            <person name="Brodie E.L."/>
            <person name="Williams K.H."/>
            <person name="Hubbard S.S."/>
            <person name="Banfield J.F."/>
        </authorList>
    </citation>
    <scope>NUCLEOTIDE SEQUENCE [LARGE SCALE GENOMIC DNA]</scope>
</reference>
<keyword evidence="7" id="KW-0808">Transferase</keyword>
<dbReference type="Proteomes" id="UP000177723">
    <property type="component" value="Unassembled WGS sequence"/>
</dbReference>
<keyword evidence="5" id="KW-0963">Cytoplasm</keyword>
<evidence type="ECO:0000256" key="1">
    <source>
        <dbReference type="ARBA" id="ARBA00004496"/>
    </source>
</evidence>
<dbReference type="InterPro" id="IPR029063">
    <property type="entry name" value="SAM-dependent_MTases_sf"/>
</dbReference>
<evidence type="ECO:0000256" key="8">
    <source>
        <dbReference type="ARBA" id="ARBA00022691"/>
    </source>
</evidence>
<accession>A0A1F5WQF0</accession>
<dbReference type="CDD" id="cd02440">
    <property type="entry name" value="AdoMet_MTases"/>
    <property type="match status" value="1"/>
</dbReference>
<evidence type="ECO:0000256" key="10">
    <source>
        <dbReference type="ARBA" id="ARBA00031323"/>
    </source>
</evidence>
<evidence type="ECO:0000256" key="5">
    <source>
        <dbReference type="ARBA" id="ARBA00022490"/>
    </source>
</evidence>
<dbReference type="GO" id="GO:0004719">
    <property type="term" value="F:protein-L-isoaspartate (D-aspartate) O-methyltransferase activity"/>
    <property type="evidence" value="ECO:0007669"/>
    <property type="project" value="UniProtKB-EC"/>
</dbReference>
<organism evidence="12 13">
    <name type="scientific">Candidatus Giovannonibacteria bacterium RIFCSPHIGHO2_12_FULL_43_15</name>
    <dbReference type="NCBI Taxonomy" id="1798341"/>
    <lineage>
        <taxon>Bacteria</taxon>
        <taxon>Candidatus Giovannoniibacteriota</taxon>
    </lineage>
</organism>
<sequence length="204" mass="23138">MEELVESLKNTGVLKTPNIIGAFLKIDRKDFVPKSLERSAYLDEALPIGEGQTISQPYTVAFMFELLEPKRGEKIMDVGHGSGWTTALLSEIVGKEGKIYAFERVRELCKFGERNLKKYPELFQRVSLFCRDASHDLPESIDGIICAAELSEVPAEWREKIKIGGRLVYPKDGAIFKEIKTKENGFRKQKYPGFAFVPYIQDQA</sequence>
<evidence type="ECO:0000256" key="3">
    <source>
        <dbReference type="ARBA" id="ARBA00011890"/>
    </source>
</evidence>